<dbReference type="Pfam" id="PF00534">
    <property type="entry name" value="Glycos_transf_1"/>
    <property type="match status" value="1"/>
</dbReference>
<accession>A0A369KWL8</accession>
<protein>
    <submittedName>
        <fullName evidence="2">Glycosyltransferase</fullName>
    </submittedName>
</protein>
<evidence type="ECO:0000259" key="1">
    <source>
        <dbReference type="Pfam" id="PF00534"/>
    </source>
</evidence>
<sequence length="400" mass="46497">MKDNFELKHLFLNSNPWFSAVSDYSLQLALYLNQPDGVLYCSEVGHTAMQQKCLENHLPFKHLPIHRQTIISFMTSLIFIIQTLFKYKNKQIFFWTFEGREHSFCVVTKILFPFLWKNKKLIRVRGQAQRLKSNFFSRIIYNYLTNKIIFAADCIKKQVGFELNKNKTIVHYYAKDAMPQKNYENRFYLDSSFPPIDKNKLSFLVIGRFDPVKGHDYLLEAFSKANFKDRFNNTIESQLIFLGYKANINPQNIFLKHLSKFDIQKSNVNKFFLEDSSQKKQVFIIEEKINNIENLIATVSFGVIPSLGSEVICRVGVEFLQSGIPVLSSNVGALPEVLSVFSNLIFNSGDEENLKQKLEYSAAIFLEKNQYILLKDKAKLEGNNRFSSSSYNSLLNFIYN</sequence>
<name>A0A369KWL8_9BACT</name>
<proteinExistence type="predicted"/>
<dbReference type="EMBL" id="QOVW01000066">
    <property type="protein sequence ID" value="RDB36123.1"/>
    <property type="molecule type" value="Genomic_DNA"/>
</dbReference>
<dbReference type="GO" id="GO:0016757">
    <property type="term" value="F:glycosyltransferase activity"/>
    <property type="evidence" value="ECO:0007669"/>
    <property type="project" value="InterPro"/>
</dbReference>
<organism evidence="2 3">
    <name type="scientific">Spirobacillus cienkowskii</name>
    <dbReference type="NCBI Taxonomy" id="495820"/>
    <lineage>
        <taxon>Bacteria</taxon>
        <taxon>Pseudomonadati</taxon>
        <taxon>Bdellovibrionota</taxon>
        <taxon>Oligoflexia</taxon>
        <taxon>Silvanigrellales</taxon>
        <taxon>Spirobacillus</taxon>
    </lineage>
</organism>
<dbReference type="Gene3D" id="3.40.50.2000">
    <property type="entry name" value="Glycogen Phosphorylase B"/>
    <property type="match status" value="1"/>
</dbReference>
<dbReference type="AlphaFoldDB" id="A0A369KWL8"/>
<dbReference type="PANTHER" id="PTHR12526">
    <property type="entry name" value="GLYCOSYLTRANSFERASE"/>
    <property type="match status" value="1"/>
</dbReference>
<dbReference type="InterPro" id="IPR001296">
    <property type="entry name" value="Glyco_trans_1"/>
</dbReference>
<feature type="domain" description="Glycosyl transferase family 1" evidence="1">
    <location>
        <begin position="195"/>
        <end position="359"/>
    </location>
</feature>
<gene>
    <name evidence="2" type="ORF">DCC88_06475</name>
</gene>
<comment type="caution">
    <text evidence="2">The sequence shown here is derived from an EMBL/GenBank/DDBJ whole genome shotgun (WGS) entry which is preliminary data.</text>
</comment>
<reference evidence="2" key="1">
    <citation type="submission" date="2018-04" db="EMBL/GenBank/DDBJ databases">
        <title>Draft genome sequence of the Candidatus Spirobacillus cienkowskii, a pathogen of freshwater Daphnia species, reconstructed from hemolymph metagenomic reads.</title>
        <authorList>
            <person name="Bresciani L."/>
            <person name="Lemos L.N."/>
            <person name="Wale N."/>
            <person name="Lin J.Y."/>
            <person name="Fernandes G.R."/>
            <person name="Duffy M.A."/>
            <person name="Rodrigues J.M."/>
        </authorList>
    </citation>
    <scope>NUCLEOTIDE SEQUENCE [LARGE SCALE GENOMIC DNA]</scope>
    <source>
        <strain evidence="2">Binning01</strain>
    </source>
</reference>
<keyword evidence="3" id="KW-1185">Reference proteome</keyword>
<evidence type="ECO:0000313" key="3">
    <source>
        <dbReference type="Proteomes" id="UP000253934"/>
    </source>
</evidence>
<dbReference type="SUPFAM" id="SSF53756">
    <property type="entry name" value="UDP-Glycosyltransferase/glycogen phosphorylase"/>
    <property type="match status" value="1"/>
</dbReference>
<dbReference type="Proteomes" id="UP000253934">
    <property type="component" value="Unassembled WGS sequence"/>
</dbReference>
<evidence type="ECO:0000313" key="2">
    <source>
        <dbReference type="EMBL" id="RDB36123.1"/>
    </source>
</evidence>